<dbReference type="AlphaFoldDB" id="A0A2M6K885"/>
<protein>
    <submittedName>
        <fullName evidence="1">Uncharacterized protein</fullName>
    </submittedName>
</protein>
<dbReference type="EMBL" id="PCWW01000073">
    <property type="protein sequence ID" value="PIR12754.1"/>
    <property type="molecule type" value="Genomic_DNA"/>
</dbReference>
<proteinExistence type="predicted"/>
<reference evidence="1 2" key="1">
    <citation type="submission" date="2017-09" db="EMBL/GenBank/DDBJ databases">
        <title>Depth-based differentiation of microbial function through sediment-hosted aquifers and enrichment of novel symbionts in the deep terrestrial subsurface.</title>
        <authorList>
            <person name="Probst A.J."/>
            <person name="Ladd B."/>
            <person name="Jarett J.K."/>
            <person name="Geller-Mcgrath D.E."/>
            <person name="Sieber C.M."/>
            <person name="Emerson J.B."/>
            <person name="Anantharaman K."/>
            <person name="Thomas B.C."/>
            <person name="Malmstrom R."/>
            <person name="Stieglmeier M."/>
            <person name="Klingl A."/>
            <person name="Woyke T."/>
            <person name="Ryan C.M."/>
            <person name="Banfield J.F."/>
        </authorList>
    </citation>
    <scope>NUCLEOTIDE SEQUENCE [LARGE SCALE GENOMIC DNA]</scope>
    <source>
        <strain evidence="1">CG11_big_fil_rev_8_21_14_0_20_39_10</strain>
    </source>
</reference>
<sequence length="87" mass="9531">MDKTSQSKGVFCFILADATEAVAVLVAGIVAHPVPVGEITASIAEYGRPDAVVAAVVYWKGKFHYFLNRKYSLNFKKEESGSVYPEF</sequence>
<dbReference type="Proteomes" id="UP000230869">
    <property type="component" value="Unassembled WGS sequence"/>
</dbReference>
<gene>
    <name evidence="1" type="ORF">COV49_04455</name>
</gene>
<name>A0A2M6K885_9BACT</name>
<accession>A0A2M6K885</accession>
<evidence type="ECO:0000313" key="1">
    <source>
        <dbReference type="EMBL" id="PIR12754.1"/>
    </source>
</evidence>
<evidence type="ECO:0000313" key="2">
    <source>
        <dbReference type="Proteomes" id="UP000230869"/>
    </source>
</evidence>
<organism evidence="1 2">
    <name type="scientific">Candidatus Falkowbacteria bacterium CG11_big_fil_rev_8_21_14_0_20_39_10</name>
    <dbReference type="NCBI Taxonomy" id="1974570"/>
    <lineage>
        <taxon>Bacteria</taxon>
        <taxon>Candidatus Falkowiibacteriota</taxon>
    </lineage>
</organism>
<comment type="caution">
    <text evidence="1">The sequence shown here is derived from an EMBL/GenBank/DDBJ whole genome shotgun (WGS) entry which is preliminary data.</text>
</comment>